<organism evidence="2 3">
    <name type="scientific">Stephania yunnanensis</name>
    <dbReference type="NCBI Taxonomy" id="152371"/>
    <lineage>
        <taxon>Eukaryota</taxon>
        <taxon>Viridiplantae</taxon>
        <taxon>Streptophyta</taxon>
        <taxon>Embryophyta</taxon>
        <taxon>Tracheophyta</taxon>
        <taxon>Spermatophyta</taxon>
        <taxon>Magnoliopsida</taxon>
        <taxon>Ranunculales</taxon>
        <taxon>Menispermaceae</taxon>
        <taxon>Menispermoideae</taxon>
        <taxon>Cissampelideae</taxon>
        <taxon>Stephania</taxon>
    </lineage>
</organism>
<evidence type="ECO:0000313" key="2">
    <source>
        <dbReference type="EMBL" id="KAK9169297.1"/>
    </source>
</evidence>
<keyword evidence="3" id="KW-1185">Reference proteome</keyword>
<name>A0AAP0Q6A1_9MAGN</name>
<dbReference type="EMBL" id="JBBNAF010000001">
    <property type="protein sequence ID" value="KAK9169297.1"/>
    <property type="molecule type" value="Genomic_DNA"/>
</dbReference>
<evidence type="ECO:0000256" key="1">
    <source>
        <dbReference type="SAM" id="Phobius"/>
    </source>
</evidence>
<reference evidence="2 3" key="1">
    <citation type="submission" date="2024-01" db="EMBL/GenBank/DDBJ databases">
        <title>Genome assemblies of Stephania.</title>
        <authorList>
            <person name="Yang L."/>
        </authorList>
    </citation>
    <scope>NUCLEOTIDE SEQUENCE [LARGE SCALE GENOMIC DNA]</scope>
    <source>
        <strain evidence="2">YNDBR</strain>
        <tissue evidence="2">Leaf</tissue>
    </source>
</reference>
<protein>
    <submittedName>
        <fullName evidence="2">Uncharacterized protein</fullName>
    </submittedName>
</protein>
<dbReference type="AlphaFoldDB" id="A0AAP0Q6A1"/>
<feature type="transmembrane region" description="Helical" evidence="1">
    <location>
        <begin position="179"/>
        <end position="197"/>
    </location>
</feature>
<proteinExistence type="predicted"/>
<comment type="caution">
    <text evidence="2">The sequence shown here is derived from an EMBL/GenBank/DDBJ whole genome shotgun (WGS) entry which is preliminary data.</text>
</comment>
<keyword evidence="1" id="KW-0472">Membrane</keyword>
<dbReference type="Proteomes" id="UP001420932">
    <property type="component" value="Unassembled WGS sequence"/>
</dbReference>
<accession>A0AAP0Q6A1</accession>
<keyword evidence="1" id="KW-0812">Transmembrane</keyword>
<gene>
    <name evidence="2" type="ORF">Syun_001437</name>
</gene>
<feature type="transmembrane region" description="Helical" evidence="1">
    <location>
        <begin position="152"/>
        <end position="173"/>
    </location>
</feature>
<sequence>MMRHRAVALRRSPCRCRCRADSAAGLAPLSAAAGQLRHPTIRRHCLADIAARRRHCRRRAPAAFSLCSLAPPPLEQPSPASAAGATVSRTSRCPRPAAAAPVGASPRRHCWIFLRRSCYSIAPLLVRRWGAPPSARATCSCRRVVRRCRRGAPPLPSFFSLLSLISLFLSFPISPTSFSLFQLLSLSLFFSFLSLSYPF</sequence>
<evidence type="ECO:0000313" key="3">
    <source>
        <dbReference type="Proteomes" id="UP001420932"/>
    </source>
</evidence>
<keyword evidence="1" id="KW-1133">Transmembrane helix</keyword>